<feature type="region of interest" description="Disordered" evidence="1">
    <location>
        <begin position="52"/>
        <end position="87"/>
    </location>
</feature>
<reference evidence="2" key="1">
    <citation type="submission" date="2023-05" db="EMBL/GenBank/DDBJ databases">
        <title>Nepenthes gracilis genome sequencing.</title>
        <authorList>
            <person name="Fukushima K."/>
        </authorList>
    </citation>
    <scope>NUCLEOTIDE SEQUENCE</scope>
    <source>
        <strain evidence="2">SING2019-196</strain>
    </source>
</reference>
<keyword evidence="3" id="KW-1185">Reference proteome</keyword>
<protein>
    <recommendedName>
        <fullName evidence="4">Late embryogenesis abundant protein</fullName>
    </recommendedName>
</protein>
<gene>
    <name evidence="2" type="ORF">Nepgr_008216</name>
</gene>
<evidence type="ECO:0000313" key="3">
    <source>
        <dbReference type="Proteomes" id="UP001279734"/>
    </source>
</evidence>
<dbReference type="InterPro" id="IPR018930">
    <property type="entry name" value="LEA-18"/>
</dbReference>
<evidence type="ECO:0000256" key="1">
    <source>
        <dbReference type="SAM" id="MobiDB-lite"/>
    </source>
</evidence>
<feature type="region of interest" description="Disordered" evidence="1">
    <location>
        <begin position="1"/>
        <end position="36"/>
    </location>
</feature>
<name>A0AAD3XJ86_NEPGR</name>
<organism evidence="2 3">
    <name type="scientific">Nepenthes gracilis</name>
    <name type="common">Slender pitcher plant</name>
    <dbReference type="NCBI Taxonomy" id="150966"/>
    <lineage>
        <taxon>Eukaryota</taxon>
        <taxon>Viridiplantae</taxon>
        <taxon>Streptophyta</taxon>
        <taxon>Embryophyta</taxon>
        <taxon>Tracheophyta</taxon>
        <taxon>Spermatophyta</taxon>
        <taxon>Magnoliopsida</taxon>
        <taxon>eudicotyledons</taxon>
        <taxon>Gunneridae</taxon>
        <taxon>Pentapetalae</taxon>
        <taxon>Caryophyllales</taxon>
        <taxon>Nepenthaceae</taxon>
        <taxon>Nepenthes</taxon>
    </lineage>
</organism>
<sequence>MESSGRQTKKEEKSEGERKKGLEGLPLETSPYVKYEDLEDYKRKGYGAEGHLEINPARGAGASDAPTPSGAAPPPDYLGSANRQGVP</sequence>
<proteinExistence type="predicted"/>
<evidence type="ECO:0008006" key="4">
    <source>
        <dbReference type="Google" id="ProtNLM"/>
    </source>
</evidence>
<dbReference type="EMBL" id="BSYO01000006">
    <property type="protein sequence ID" value="GMH06376.1"/>
    <property type="molecule type" value="Genomic_DNA"/>
</dbReference>
<comment type="caution">
    <text evidence="2">The sequence shown here is derived from an EMBL/GenBank/DDBJ whole genome shotgun (WGS) entry which is preliminary data.</text>
</comment>
<dbReference type="AlphaFoldDB" id="A0AAD3XJ86"/>
<accession>A0AAD3XJ86</accession>
<dbReference type="Pfam" id="PF10714">
    <property type="entry name" value="LEA_6"/>
    <property type="match status" value="1"/>
</dbReference>
<evidence type="ECO:0000313" key="2">
    <source>
        <dbReference type="EMBL" id="GMH06376.1"/>
    </source>
</evidence>
<dbReference type="Proteomes" id="UP001279734">
    <property type="component" value="Unassembled WGS sequence"/>
</dbReference>
<feature type="compositionally biased region" description="Basic and acidic residues" evidence="1">
    <location>
        <begin position="8"/>
        <end position="22"/>
    </location>
</feature>